<evidence type="ECO:0008006" key="2">
    <source>
        <dbReference type="Google" id="ProtNLM"/>
    </source>
</evidence>
<comment type="caution">
    <text evidence="1">The sequence shown here is derived from an EMBL/GenBank/DDBJ whole genome shotgun (WGS) entry which is preliminary data.</text>
</comment>
<reference evidence="1" key="1">
    <citation type="journal article" date="2012" name="PLoS ONE">
        <title>Gene sets for utilization of primary and secondary nutrition supplies in the distal gut of endangered iberian lynx.</title>
        <authorList>
            <person name="Alcaide M."/>
            <person name="Messina E."/>
            <person name="Richter M."/>
            <person name="Bargiela R."/>
            <person name="Peplies J."/>
            <person name="Huws S.A."/>
            <person name="Newbold C.J."/>
            <person name="Golyshin P.N."/>
            <person name="Simon M.A."/>
            <person name="Lopez G."/>
            <person name="Yakimov M.M."/>
            <person name="Ferrer M."/>
        </authorList>
    </citation>
    <scope>NUCLEOTIDE SEQUENCE</scope>
</reference>
<dbReference type="EMBL" id="AMCI01008714">
    <property type="protein sequence ID" value="EJW90636.1"/>
    <property type="molecule type" value="Genomic_DNA"/>
</dbReference>
<dbReference type="NCBIfam" id="NF007714">
    <property type="entry name" value="PRK10410.1-2"/>
    <property type="match status" value="1"/>
</dbReference>
<sequence length="105" mass="12644">MQKRERKGLSVIQREQETVRRMIEIYCRHQEGNPTLCPDCQELLRYAQARLARCPFGERKTTCRRCPIHCYKPEMKRRIQAVMRYAGPRMLFFHPIAALRHLFHS</sequence>
<accession>J9F6W4</accession>
<organism evidence="1">
    <name type="scientific">gut metagenome</name>
    <dbReference type="NCBI Taxonomy" id="749906"/>
    <lineage>
        <taxon>unclassified sequences</taxon>
        <taxon>metagenomes</taxon>
        <taxon>organismal metagenomes</taxon>
    </lineage>
</organism>
<proteinExistence type="predicted"/>
<name>J9F6W4_9ZZZZ</name>
<protein>
    <recommendedName>
        <fullName evidence="2">Nitrous oxide-stimulated promoter</fullName>
    </recommendedName>
</protein>
<evidence type="ECO:0000313" key="1">
    <source>
        <dbReference type="EMBL" id="EJW90636.1"/>
    </source>
</evidence>
<dbReference type="InterPro" id="IPR020483">
    <property type="entry name" value="Uncharacterised_YgbA"/>
</dbReference>
<dbReference type="AlphaFoldDB" id="J9F6W4"/>
<dbReference type="Pfam" id="PF11756">
    <property type="entry name" value="YgbA_NO"/>
    <property type="match status" value="1"/>
</dbReference>
<gene>
    <name evidence="1" type="ORF">EVA_21258</name>
</gene>